<evidence type="ECO:0000313" key="5">
    <source>
        <dbReference type="EMBL" id="MDT0594086.1"/>
    </source>
</evidence>
<keyword evidence="1" id="KW-0805">Transcription regulation</keyword>
<sequence length="224" mass="25598">MKVSQALYVVHDTERNNMDGSKETLCFADLLKTCAYQVKIQTSQCDFANISAQAIVYIDFKDTKLNAKTLYTYREKCEHRKIVIVGLDQSMASNESSMLKHGITGVFYSHDPIDLIVKGIQQVKAGKLWFKRATMEHMVQELLPLVTQNNHAEKHKSLTHNILSKRELLVVSLIQDGAKNQEIADKLHISLNTVKTHIYSIFKKTSCRNRVELIKWSMQSELVS</sequence>
<dbReference type="PANTHER" id="PTHR44688:SF16">
    <property type="entry name" value="DNA-BINDING TRANSCRIPTIONAL ACTIVATOR DEVR_DOSR"/>
    <property type="match status" value="1"/>
</dbReference>
<keyword evidence="2" id="KW-0238">DNA-binding</keyword>
<evidence type="ECO:0000256" key="1">
    <source>
        <dbReference type="ARBA" id="ARBA00023015"/>
    </source>
</evidence>
<evidence type="ECO:0000313" key="6">
    <source>
        <dbReference type="Proteomes" id="UP001253545"/>
    </source>
</evidence>
<dbReference type="Proteomes" id="UP001253545">
    <property type="component" value="Unassembled WGS sequence"/>
</dbReference>
<dbReference type="SMART" id="SM00421">
    <property type="entry name" value="HTH_LUXR"/>
    <property type="match status" value="1"/>
</dbReference>
<feature type="domain" description="HTH luxR-type" evidence="4">
    <location>
        <begin position="156"/>
        <end position="221"/>
    </location>
</feature>
<protein>
    <submittedName>
        <fullName evidence="5">Response regulator transcription factor</fullName>
    </submittedName>
</protein>
<organism evidence="5 6">
    <name type="scientific">Glaciecola petra</name>
    <dbReference type="NCBI Taxonomy" id="3075602"/>
    <lineage>
        <taxon>Bacteria</taxon>
        <taxon>Pseudomonadati</taxon>
        <taxon>Pseudomonadota</taxon>
        <taxon>Gammaproteobacteria</taxon>
        <taxon>Alteromonadales</taxon>
        <taxon>Alteromonadaceae</taxon>
        <taxon>Glaciecola</taxon>
    </lineage>
</organism>
<name>A0ABU2ZP90_9ALTE</name>
<evidence type="ECO:0000256" key="2">
    <source>
        <dbReference type="ARBA" id="ARBA00023125"/>
    </source>
</evidence>
<dbReference type="InterPro" id="IPR000792">
    <property type="entry name" value="Tscrpt_reg_LuxR_C"/>
</dbReference>
<keyword evidence="6" id="KW-1185">Reference proteome</keyword>
<dbReference type="RefSeq" id="WP_311367571.1">
    <property type="nucleotide sequence ID" value="NZ_JAVRHX010000001.1"/>
</dbReference>
<dbReference type="SUPFAM" id="SSF46894">
    <property type="entry name" value="C-terminal effector domain of the bipartite response regulators"/>
    <property type="match status" value="1"/>
</dbReference>
<dbReference type="PROSITE" id="PS50043">
    <property type="entry name" value="HTH_LUXR_2"/>
    <property type="match status" value="1"/>
</dbReference>
<accession>A0ABU2ZP90</accession>
<reference evidence="5 6" key="1">
    <citation type="submission" date="2023-09" db="EMBL/GenBank/DDBJ databases">
        <authorList>
            <person name="Rey-Velasco X."/>
        </authorList>
    </citation>
    <scope>NUCLEOTIDE SEQUENCE [LARGE SCALE GENOMIC DNA]</scope>
    <source>
        <strain evidence="5 6">P117</strain>
    </source>
</reference>
<dbReference type="EMBL" id="JAVRHX010000001">
    <property type="protein sequence ID" value="MDT0594086.1"/>
    <property type="molecule type" value="Genomic_DNA"/>
</dbReference>
<comment type="caution">
    <text evidence="5">The sequence shown here is derived from an EMBL/GenBank/DDBJ whole genome shotgun (WGS) entry which is preliminary data.</text>
</comment>
<dbReference type="InterPro" id="IPR016032">
    <property type="entry name" value="Sig_transdc_resp-reg_C-effctor"/>
</dbReference>
<gene>
    <name evidence="5" type="ORF">RM552_04440</name>
</gene>
<dbReference type="Pfam" id="PF00196">
    <property type="entry name" value="GerE"/>
    <property type="match status" value="1"/>
</dbReference>
<dbReference type="PANTHER" id="PTHR44688">
    <property type="entry name" value="DNA-BINDING TRANSCRIPTIONAL ACTIVATOR DEVR_DOSR"/>
    <property type="match status" value="1"/>
</dbReference>
<dbReference type="Gene3D" id="3.40.50.2300">
    <property type="match status" value="1"/>
</dbReference>
<evidence type="ECO:0000256" key="3">
    <source>
        <dbReference type="ARBA" id="ARBA00023163"/>
    </source>
</evidence>
<dbReference type="Gene3D" id="1.10.10.10">
    <property type="entry name" value="Winged helix-like DNA-binding domain superfamily/Winged helix DNA-binding domain"/>
    <property type="match status" value="1"/>
</dbReference>
<proteinExistence type="predicted"/>
<dbReference type="CDD" id="cd06170">
    <property type="entry name" value="LuxR_C_like"/>
    <property type="match status" value="1"/>
</dbReference>
<dbReference type="PRINTS" id="PR00038">
    <property type="entry name" value="HTHLUXR"/>
</dbReference>
<evidence type="ECO:0000259" key="4">
    <source>
        <dbReference type="PROSITE" id="PS50043"/>
    </source>
</evidence>
<keyword evidence="3" id="KW-0804">Transcription</keyword>
<dbReference type="InterPro" id="IPR036388">
    <property type="entry name" value="WH-like_DNA-bd_sf"/>
</dbReference>
<dbReference type="PROSITE" id="PS00622">
    <property type="entry name" value="HTH_LUXR_1"/>
    <property type="match status" value="1"/>
</dbReference>